<evidence type="ECO:0000313" key="4">
    <source>
        <dbReference type="Proteomes" id="UP000239522"/>
    </source>
</evidence>
<dbReference type="EMBL" id="MQUA01000013">
    <property type="protein sequence ID" value="PQB07698.1"/>
    <property type="molecule type" value="Genomic_DNA"/>
</dbReference>
<evidence type="ECO:0000313" key="3">
    <source>
        <dbReference type="EMBL" id="PQB07698.1"/>
    </source>
</evidence>
<reference evidence="3 4" key="1">
    <citation type="submission" date="2016-11" db="EMBL/GenBank/DDBJ databases">
        <title>Trade-off between light-utilization and light-protection in marine flavobacteria.</title>
        <authorList>
            <person name="Kumagai Y."/>
        </authorList>
    </citation>
    <scope>NUCLEOTIDE SEQUENCE [LARGE SCALE GENOMIC DNA]</scope>
    <source>
        <strain evidence="3 4">ATCC 700397</strain>
    </source>
</reference>
<dbReference type="InterPro" id="IPR008811">
    <property type="entry name" value="Glycosyl_hydrolases_36"/>
</dbReference>
<evidence type="ECO:0008006" key="5">
    <source>
        <dbReference type="Google" id="ProtNLM"/>
    </source>
</evidence>
<keyword evidence="4" id="KW-1185">Reference proteome</keyword>
<accession>A0A2S7KYZ2</accession>
<protein>
    <recommendedName>
        <fullName evidence="5">Raffinose synthase</fullName>
    </recommendedName>
</protein>
<evidence type="ECO:0000256" key="2">
    <source>
        <dbReference type="SAM" id="Coils"/>
    </source>
</evidence>
<keyword evidence="2" id="KW-0175">Coiled coil</keyword>
<evidence type="ECO:0000256" key="1">
    <source>
        <dbReference type="ARBA" id="ARBA00023277"/>
    </source>
</evidence>
<comment type="caution">
    <text evidence="3">The sequence shown here is derived from an EMBL/GenBank/DDBJ whole genome shotgun (WGS) entry which is preliminary data.</text>
</comment>
<feature type="coiled-coil region" evidence="2">
    <location>
        <begin position="360"/>
        <end position="387"/>
    </location>
</feature>
<dbReference type="Pfam" id="PF05691">
    <property type="entry name" value="Raffinose_syn"/>
    <property type="match status" value="1"/>
</dbReference>
<dbReference type="PANTHER" id="PTHR31268">
    <property type="match status" value="1"/>
</dbReference>
<dbReference type="Gene3D" id="3.20.20.70">
    <property type="entry name" value="Aldolase class I"/>
    <property type="match status" value="1"/>
</dbReference>
<gene>
    <name evidence="3" type="ORF">BST83_11420</name>
</gene>
<dbReference type="PANTHER" id="PTHR31268:SF32">
    <property type="entry name" value="GALACTINOL--SUCROSE GALACTOSYLTRANSFERASE 2-RELATED"/>
    <property type="match status" value="1"/>
</dbReference>
<dbReference type="SUPFAM" id="SSF51445">
    <property type="entry name" value="(Trans)glycosidases"/>
    <property type="match status" value="1"/>
</dbReference>
<dbReference type="InterPro" id="IPR013785">
    <property type="entry name" value="Aldolase_TIM"/>
</dbReference>
<dbReference type="InterPro" id="IPR017853">
    <property type="entry name" value="GH"/>
</dbReference>
<proteinExistence type="predicted"/>
<dbReference type="AlphaFoldDB" id="A0A2S7KYZ2"/>
<sequence>MTAQNSNETINFTTSQKSGLISKSFKNVSPIGGCVATYNLVIPKIKKGVINEGYLNNWVSGYETFPKPFNSFDQFKDRQSSEIPVDYFKNATGNGYFMLLELEDGNFLSILPLVSKNMMAFINMDGGKPHLKLATFGTQAYSGTVPLLSYAYANDPYTATQKSWELALQSEFCKDNVQLRSNKTYPEMYEYLGWCTWEAYEGGITEEIVINSINTIKKSEVPVRWLIVDDGYLDQETKGATRPQLLSFDTNSKFPNGWENITSLKEDDNVKWMGIWRNMSGGMYGVSKNHTMTALNDYLEPSIISNTTNNQKSTEWVETMVVKPGTKASEQFYNAMTANTKVSGFDFQKVDFQTFNFWMYANSDNAVEKAHQNNQALEKACKDNNIELLNCISQSNVNVFNTKYSAISRASVDIKLHLPKENMRRTRQSFANNMWWGDIIYGDLDMYHTSNKETAQYLTIARAISGGPIYISDKPTEFDKDVIDPLIFDDGKIIRTLAPAVPLHESLFSNTNDTAYRVIAPGREKSCTIAAFNFSNESIIKASINADDYQYASAKEQPFNGLWVMPNEGLVLYDYEKKAGDRLTNSHHFEVENMKGKIFTLSPIIKGWAVIGRSDKYISGCTYRIEKQTKRKLTLILDESGPIVVYSATQKPQTSHGIVKSIGKGFYSIELSTGEKNKKLTLYKD</sequence>
<organism evidence="3 4">
    <name type="scientific">Polaribacter filamentus</name>
    <dbReference type="NCBI Taxonomy" id="53483"/>
    <lineage>
        <taxon>Bacteria</taxon>
        <taxon>Pseudomonadati</taxon>
        <taxon>Bacteroidota</taxon>
        <taxon>Flavobacteriia</taxon>
        <taxon>Flavobacteriales</taxon>
        <taxon>Flavobacteriaceae</taxon>
    </lineage>
</organism>
<dbReference type="Proteomes" id="UP000239522">
    <property type="component" value="Unassembled WGS sequence"/>
</dbReference>
<keyword evidence="1" id="KW-0119">Carbohydrate metabolism</keyword>
<name>A0A2S7KYZ2_9FLAO</name>
<dbReference type="RefSeq" id="WP_170062780.1">
    <property type="nucleotide sequence ID" value="NZ_MQUA01000013.1"/>
</dbReference>